<sequence length="89" mass="10309">MSSEYPSGDDLSAYNWHRQHPQAVIEVIEEPGIRRRLNKCTTDACTRLKSTGSTYCCGQCAHADENRHEIDMHTDECTERWAQRKELLK</sequence>
<gene>
    <name evidence="1" type="ORF">ABWK59_30675</name>
</gene>
<accession>A0AAU8K3X2</accession>
<protein>
    <submittedName>
        <fullName evidence="1">Uncharacterized protein</fullName>
    </submittedName>
</protein>
<reference evidence="1" key="1">
    <citation type="submission" date="2024-06" db="EMBL/GenBank/DDBJ databases">
        <title>The genome sequences of Kitasatospora sp. strain HUAS MG31.</title>
        <authorList>
            <person name="Mo P."/>
        </authorList>
    </citation>
    <scope>NUCLEOTIDE SEQUENCE</scope>
    <source>
        <strain evidence="1">HUAS MG31</strain>
    </source>
</reference>
<dbReference type="KEGG" id="kcm:ABWK59_30675"/>
<name>A0AAU8K3X2_9ACTN</name>
<dbReference type="AlphaFoldDB" id="A0AAU8K3X2"/>
<evidence type="ECO:0000313" key="1">
    <source>
        <dbReference type="EMBL" id="XCM82974.1"/>
    </source>
</evidence>
<dbReference type="EMBL" id="CP159872">
    <property type="protein sequence ID" value="XCM82974.1"/>
    <property type="molecule type" value="Genomic_DNA"/>
</dbReference>
<organism evidence="1">
    <name type="scientific">Kitasatospora camelliae</name>
    <dbReference type="NCBI Taxonomy" id="3156397"/>
    <lineage>
        <taxon>Bacteria</taxon>
        <taxon>Bacillati</taxon>
        <taxon>Actinomycetota</taxon>
        <taxon>Actinomycetes</taxon>
        <taxon>Kitasatosporales</taxon>
        <taxon>Streptomycetaceae</taxon>
        <taxon>Kitasatospora</taxon>
    </lineage>
</organism>
<proteinExistence type="predicted"/>
<dbReference type="RefSeq" id="WP_354643909.1">
    <property type="nucleotide sequence ID" value="NZ_CP159872.1"/>
</dbReference>